<evidence type="ECO:0000313" key="2">
    <source>
        <dbReference type="EMBL" id="SFL67138.1"/>
    </source>
</evidence>
<proteinExistence type="predicted"/>
<dbReference type="InterPro" id="IPR009574">
    <property type="entry name" value="DUF1189"/>
</dbReference>
<feature type="transmembrane region" description="Helical" evidence="1">
    <location>
        <begin position="240"/>
        <end position="257"/>
    </location>
</feature>
<dbReference type="STRING" id="266892.SAMN04488054_103217"/>
<dbReference type="Proteomes" id="UP000199668">
    <property type="component" value="Unassembled WGS sequence"/>
</dbReference>
<evidence type="ECO:0000313" key="3">
    <source>
        <dbReference type="Proteomes" id="UP000199668"/>
    </source>
</evidence>
<evidence type="ECO:0008006" key="4">
    <source>
        <dbReference type="Google" id="ProtNLM"/>
    </source>
</evidence>
<dbReference type="OrthoDB" id="1903376at2"/>
<sequence length="266" mass="30090">MTILQTFIKSLYSAVYVGRFRFKGIGKSIGYIFFLMIAASIPAAISLTLSITGGINQLESALTHDDMPDFTISGGDIQAGDSSFVDITDERSRRIIFDPGGTLSQSERTHIKEQDEVTAFLEDEFVLNTGMEQRSFAYRMAEGFTIPKKDMTSLIQGADGLLFLFIPVTILLMYLFNTALKFIGICFLSVYGLIIRKRSPVPLSYRQIWIICAYAVTMPTILLTLINLFPGRLPDYQQNILYWFIAFVWLAVVYSRLPVPKKKRQQ</sequence>
<dbReference type="Pfam" id="PF06691">
    <property type="entry name" value="DUF1189"/>
    <property type="match status" value="1"/>
</dbReference>
<keyword evidence="1" id="KW-0812">Transmembrane</keyword>
<feature type="transmembrane region" description="Helical" evidence="1">
    <location>
        <begin position="29"/>
        <end position="49"/>
    </location>
</feature>
<reference evidence="2 3" key="1">
    <citation type="submission" date="2016-10" db="EMBL/GenBank/DDBJ databases">
        <authorList>
            <person name="de Groot N.N."/>
        </authorList>
    </citation>
    <scope>NUCLEOTIDE SEQUENCE [LARGE SCALE GENOMIC DNA]</scope>
    <source>
        <strain evidence="2 3">CGMCC 1.6134</strain>
    </source>
</reference>
<organism evidence="2 3">
    <name type="scientific">Salibacterium qingdaonense</name>
    <dbReference type="NCBI Taxonomy" id="266892"/>
    <lineage>
        <taxon>Bacteria</taxon>
        <taxon>Bacillati</taxon>
        <taxon>Bacillota</taxon>
        <taxon>Bacilli</taxon>
        <taxon>Bacillales</taxon>
        <taxon>Bacillaceae</taxon>
    </lineage>
</organism>
<evidence type="ECO:0000256" key="1">
    <source>
        <dbReference type="SAM" id="Phobius"/>
    </source>
</evidence>
<feature type="transmembrane region" description="Helical" evidence="1">
    <location>
        <begin position="208"/>
        <end position="228"/>
    </location>
</feature>
<dbReference type="EMBL" id="FOTY01000003">
    <property type="protein sequence ID" value="SFL67138.1"/>
    <property type="molecule type" value="Genomic_DNA"/>
</dbReference>
<keyword evidence="1" id="KW-0472">Membrane</keyword>
<keyword evidence="1" id="KW-1133">Transmembrane helix</keyword>
<name>A0A1I4JKN1_9BACI</name>
<accession>A0A1I4JKN1</accession>
<feature type="transmembrane region" description="Helical" evidence="1">
    <location>
        <begin position="179"/>
        <end position="196"/>
    </location>
</feature>
<dbReference type="AlphaFoldDB" id="A0A1I4JKN1"/>
<keyword evidence="3" id="KW-1185">Reference proteome</keyword>
<dbReference type="RefSeq" id="WP_090925772.1">
    <property type="nucleotide sequence ID" value="NZ_FOTY01000003.1"/>
</dbReference>
<gene>
    <name evidence="2" type="ORF">SAMN04488054_103217</name>
</gene>
<protein>
    <recommendedName>
        <fullName evidence="4">Maltodextrin utilization protein YvdJ</fullName>
    </recommendedName>
</protein>